<evidence type="ECO:0000256" key="1">
    <source>
        <dbReference type="SAM" id="Phobius"/>
    </source>
</evidence>
<dbReference type="RefSeq" id="WP_274260590.1">
    <property type="nucleotide sequence ID" value="NZ_CP117884.1"/>
</dbReference>
<sequence length="68" mass="7645">MKTSNIIIGVIGAVVAIWQFYQVAHYWRWFQKKADQTTSPFSGIAIWFSLFIAVVAVFASIMGFSGQI</sequence>
<feature type="transmembrane region" description="Helical" evidence="1">
    <location>
        <begin position="7"/>
        <end position="24"/>
    </location>
</feature>
<keyword evidence="1" id="KW-0812">Transmembrane</keyword>
<proteinExistence type="predicted"/>
<organism evidence="2 3">
    <name type="scientific">Lacticaseibacillus pabuli</name>
    <dbReference type="NCBI Taxonomy" id="3025672"/>
    <lineage>
        <taxon>Bacteria</taxon>
        <taxon>Bacillati</taxon>
        <taxon>Bacillota</taxon>
        <taxon>Bacilli</taxon>
        <taxon>Lactobacillales</taxon>
        <taxon>Lactobacillaceae</taxon>
        <taxon>Lacticaseibacillus</taxon>
    </lineage>
</organism>
<evidence type="ECO:0000313" key="3">
    <source>
        <dbReference type="Proteomes" id="UP001220377"/>
    </source>
</evidence>
<keyword evidence="3" id="KW-1185">Reference proteome</keyword>
<keyword evidence="1" id="KW-0472">Membrane</keyword>
<accession>A0ABY7WY55</accession>
<evidence type="ECO:0000313" key="2">
    <source>
        <dbReference type="EMBL" id="WDF82855.1"/>
    </source>
</evidence>
<keyword evidence="1" id="KW-1133">Transmembrane helix</keyword>
<dbReference type="Proteomes" id="UP001220377">
    <property type="component" value="Chromosome"/>
</dbReference>
<evidence type="ECO:0008006" key="4">
    <source>
        <dbReference type="Google" id="ProtNLM"/>
    </source>
</evidence>
<feature type="transmembrane region" description="Helical" evidence="1">
    <location>
        <begin position="44"/>
        <end position="64"/>
    </location>
</feature>
<reference evidence="2 3" key="1">
    <citation type="submission" date="2023-02" db="EMBL/GenBank/DDBJ databases">
        <title>Genome sequence of Lacticaseibacillus sp. KACC 23028.</title>
        <authorList>
            <person name="Kim S."/>
            <person name="Heo J."/>
            <person name="Kwon S.-W."/>
        </authorList>
    </citation>
    <scope>NUCLEOTIDE SEQUENCE [LARGE SCALE GENOMIC DNA]</scope>
    <source>
        <strain evidence="2 3">KACC 23028</strain>
    </source>
</reference>
<dbReference type="EMBL" id="CP117884">
    <property type="protein sequence ID" value="WDF82855.1"/>
    <property type="molecule type" value="Genomic_DNA"/>
</dbReference>
<protein>
    <recommendedName>
        <fullName evidence="4">Immunity protein 17 of polymorphic toxin system</fullName>
    </recommendedName>
</protein>
<gene>
    <name evidence="2" type="ORF">PQ472_01025</name>
</gene>
<name>A0ABY7WY55_9LACO</name>